<evidence type="ECO:0000256" key="6">
    <source>
        <dbReference type="ARBA" id="ARBA00023136"/>
    </source>
</evidence>
<comment type="caution">
    <text evidence="14">The sequence shown here is derived from an EMBL/GenBank/DDBJ whole genome shotgun (WGS) entry which is preliminary data.</text>
</comment>
<dbReference type="InterPro" id="IPR000531">
    <property type="entry name" value="Beta-barrel_TonB"/>
</dbReference>
<dbReference type="RefSeq" id="WP_182529551.1">
    <property type="nucleotide sequence ID" value="NZ_JACGXL010000001.1"/>
</dbReference>
<dbReference type="CDD" id="cd01347">
    <property type="entry name" value="ligand_gated_channel"/>
    <property type="match status" value="1"/>
</dbReference>
<dbReference type="InterPro" id="IPR037066">
    <property type="entry name" value="Plug_dom_sf"/>
</dbReference>
<dbReference type="Gene3D" id="2.40.170.20">
    <property type="entry name" value="TonB-dependent receptor, beta-barrel domain"/>
    <property type="match status" value="1"/>
</dbReference>
<gene>
    <name evidence="14" type="ORF">FHW12_000664</name>
</gene>
<dbReference type="GO" id="GO:0044718">
    <property type="term" value="P:siderophore transmembrane transport"/>
    <property type="evidence" value="ECO:0007669"/>
    <property type="project" value="TreeGrafter"/>
</dbReference>
<evidence type="ECO:0000256" key="1">
    <source>
        <dbReference type="ARBA" id="ARBA00004571"/>
    </source>
</evidence>
<keyword evidence="6 8" id="KW-0472">Membrane</keyword>
<accession>A0A839EV50</accession>
<keyword evidence="5 9" id="KW-0798">TonB box</keyword>
<dbReference type="Proteomes" id="UP000550401">
    <property type="component" value="Unassembled WGS sequence"/>
</dbReference>
<dbReference type="Pfam" id="PF07715">
    <property type="entry name" value="Plug"/>
    <property type="match status" value="1"/>
</dbReference>
<keyword evidence="4 8" id="KW-0812">Transmembrane</keyword>
<proteinExistence type="inferred from homology"/>
<evidence type="ECO:0000256" key="7">
    <source>
        <dbReference type="ARBA" id="ARBA00023237"/>
    </source>
</evidence>
<dbReference type="PROSITE" id="PS52016">
    <property type="entry name" value="TONB_DEPENDENT_REC_3"/>
    <property type="match status" value="1"/>
</dbReference>
<dbReference type="PANTHER" id="PTHR30069">
    <property type="entry name" value="TONB-DEPENDENT OUTER MEMBRANE RECEPTOR"/>
    <property type="match status" value="1"/>
</dbReference>
<comment type="similarity">
    <text evidence="8 9">Belongs to the TonB-dependent receptor family.</text>
</comment>
<evidence type="ECO:0000259" key="12">
    <source>
        <dbReference type="Pfam" id="PF00593"/>
    </source>
</evidence>
<keyword evidence="14" id="KW-0675">Receptor</keyword>
<dbReference type="Gene3D" id="2.170.130.10">
    <property type="entry name" value="TonB-dependent receptor, plug domain"/>
    <property type="match status" value="1"/>
</dbReference>
<dbReference type="GO" id="GO:0015344">
    <property type="term" value="F:siderophore uptake transmembrane transporter activity"/>
    <property type="evidence" value="ECO:0007669"/>
    <property type="project" value="TreeGrafter"/>
</dbReference>
<feature type="compositionally biased region" description="Basic and acidic residues" evidence="10">
    <location>
        <begin position="41"/>
        <end position="52"/>
    </location>
</feature>
<evidence type="ECO:0000256" key="9">
    <source>
        <dbReference type="RuleBase" id="RU003357"/>
    </source>
</evidence>
<dbReference type="EMBL" id="JACGXL010000001">
    <property type="protein sequence ID" value="MBA8886473.1"/>
    <property type="molecule type" value="Genomic_DNA"/>
</dbReference>
<sequence>MPIHRLALAVCAGLALSTLQVRAAPADVSDAATADGAPPPEAERSGAKPKVDRETLPTVVVNAMPGQQQADQVVAPVSVLSGAELDEARAGTIGQTVSNVPGVQTTSFGQGVGRPVIRGFDGPRVSVLSDGLGSEDVSNVSQDHAVTVEPFLADQIEILKGPSTLLYGSGAIGGIVNVVDGRIPSVVPADGVSGRVQVGYDSVSDGNSEAFRVDAGGNGFAVHADGLSRRDHDYDIPGETLPNSYVHTNAGAIGGSAIGDWGYLGLSVSRYLDTYGNPAEAGDAVTGEAPVHLQMAQTRYDLKGAINAPFAGIDKLELSVGHTDYQHIEFDGDVPGTTFTNDANEGRLLLTHAPLAGWLGAFGVQAFHRDFAAVGDETFVPPTSTRGLGLFVTERRDFGALDVDLGARVDRQSSTPDGGDERDFHPYSVSAGLAWRIDDAWHVTLNLDRAQRAPAEEELFANGPHDASATFEVGDPQLREETANQAELGLHWHGERVDAKVAVYANHYDDFIYLADTGRVEDDLPVRDWSQANARFHGGEAEATVHLAANASGHYDLRIWGDTVRATLEDGGNLPRIPAARAGSELSWHDDRWRASVGATHYFAQDDTAAFETSTAGFTLVNAHVAWSFYANDRSSWEAFLDGNNLADQTARLSTSLIKDAAPLPGRNVSIGIRGMF</sequence>
<evidence type="ECO:0000256" key="10">
    <source>
        <dbReference type="SAM" id="MobiDB-lite"/>
    </source>
</evidence>
<dbReference type="Pfam" id="PF00593">
    <property type="entry name" value="TonB_dep_Rec_b-barrel"/>
    <property type="match status" value="1"/>
</dbReference>
<keyword evidence="7 8" id="KW-0998">Cell outer membrane</keyword>
<feature type="chain" id="PRO_5032720875" evidence="11">
    <location>
        <begin position="24"/>
        <end position="677"/>
    </location>
</feature>
<keyword evidence="2 8" id="KW-0813">Transport</keyword>
<evidence type="ECO:0000256" key="5">
    <source>
        <dbReference type="ARBA" id="ARBA00023077"/>
    </source>
</evidence>
<evidence type="ECO:0000256" key="11">
    <source>
        <dbReference type="SAM" id="SignalP"/>
    </source>
</evidence>
<keyword evidence="11" id="KW-0732">Signal</keyword>
<dbReference type="SUPFAM" id="SSF56935">
    <property type="entry name" value="Porins"/>
    <property type="match status" value="1"/>
</dbReference>
<feature type="signal peptide" evidence="11">
    <location>
        <begin position="1"/>
        <end position="23"/>
    </location>
</feature>
<comment type="subcellular location">
    <subcellularLocation>
        <location evidence="1 8">Cell outer membrane</location>
        <topology evidence="1 8">Multi-pass membrane protein</topology>
    </subcellularLocation>
</comment>
<name>A0A839EV50_9GAMM</name>
<evidence type="ECO:0000256" key="8">
    <source>
        <dbReference type="PROSITE-ProRule" id="PRU01360"/>
    </source>
</evidence>
<organism evidence="14 15">
    <name type="scientific">Dokdonella fugitiva</name>
    <dbReference type="NCBI Taxonomy" id="328517"/>
    <lineage>
        <taxon>Bacteria</taxon>
        <taxon>Pseudomonadati</taxon>
        <taxon>Pseudomonadota</taxon>
        <taxon>Gammaproteobacteria</taxon>
        <taxon>Lysobacterales</taxon>
        <taxon>Rhodanobacteraceae</taxon>
        <taxon>Dokdonella</taxon>
    </lineage>
</organism>
<keyword evidence="15" id="KW-1185">Reference proteome</keyword>
<feature type="region of interest" description="Disordered" evidence="10">
    <location>
        <begin position="30"/>
        <end position="52"/>
    </location>
</feature>
<dbReference type="PANTHER" id="PTHR30069:SF40">
    <property type="entry name" value="TONB-DEPENDENT RECEPTOR NMB0964-RELATED"/>
    <property type="match status" value="1"/>
</dbReference>
<dbReference type="InterPro" id="IPR039426">
    <property type="entry name" value="TonB-dep_rcpt-like"/>
</dbReference>
<evidence type="ECO:0000256" key="4">
    <source>
        <dbReference type="ARBA" id="ARBA00022692"/>
    </source>
</evidence>
<evidence type="ECO:0000313" key="15">
    <source>
        <dbReference type="Proteomes" id="UP000550401"/>
    </source>
</evidence>
<evidence type="ECO:0000256" key="3">
    <source>
        <dbReference type="ARBA" id="ARBA00022452"/>
    </source>
</evidence>
<evidence type="ECO:0000313" key="14">
    <source>
        <dbReference type="EMBL" id="MBA8886473.1"/>
    </source>
</evidence>
<evidence type="ECO:0000259" key="13">
    <source>
        <dbReference type="Pfam" id="PF07715"/>
    </source>
</evidence>
<protein>
    <submittedName>
        <fullName evidence="14">Iron complex outermembrane receptor protein</fullName>
    </submittedName>
</protein>
<keyword evidence="3 8" id="KW-1134">Transmembrane beta strand</keyword>
<feature type="domain" description="TonB-dependent receptor-like beta-barrel" evidence="12">
    <location>
        <begin position="238"/>
        <end position="646"/>
    </location>
</feature>
<dbReference type="InterPro" id="IPR036942">
    <property type="entry name" value="Beta-barrel_TonB_sf"/>
</dbReference>
<reference evidence="14 15" key="1">
    <citation type="submission" date="2020-07" db="EMBL/GenBank/DDBJ databases">
        <title>Genomic Encyclopedia of Type Strains, Phase IV (KMG-V): Genome sequencing to study the core and pangenomes of soil and plant-associated prokaryotes.</title>
        <authorList>
            <person name="Whitman W."/>
        </authorList>
    </citation>
    <scope>NUCLEOTIDE SEQUENCE [LARGE SCALE GENOMIC DNA]</scope>
    <source>
        <strain evidence="14 15">RH2WT43</strain>
    </source>
</reference>
<dbReference type="InterPro" id="IPR012910">
    <property type="entry name" value="Plug_dom"/>
</dbReference>
<dbReference type="GO" id="GO:0009279">
    <property type="term" value="C:cell outer membrane"/>
    <property type="evidence" value="ECO:0007669"/>
    <property type="project" value="UniProtKB-SubCell"/>
</dbReference>
<feature type="domain" description="TonB-dependent receptor plug" evidence="13">
    <location>
        <begin position="72"/>
        <end position="175"/>
    </location>
</feature>
<dbReference type="AlphaFoldDB" id="A0A839EV50"/>
<evidence type="ECO:0000256" key="2">
    <source>
        <dbReference type="ARBA" id="ARBA00022448"/>
    </source>
</evidence>